<comment type="pathway">
    <text evidence="2">Phospholipid metabolism; phosphatidylglycerol biosynthesis; phosphatidylglycerol from CDP-diacylglycerol: step 1/2.</text>
</comment>
<evidence type="ECO:0000256" key="14">
    <source>
        <dbReference type="ARBA" id="ARBA00048586"/>
    </source>
</evidence>
<evidence type="ECO:0000256" key="6">
    <source>
        <dbReference type="ARBA" id="ARBA00022516"/>
    </source>
</evidence>
<evidence type="ECO:0000256" key="12">
    <source>
        <dbReference type="ARBA" id="ARBA00023209"/>
    </source>
</evidence>
<reference evidence="18" key="1">
    <citation type="submission" date="2021-12" db="EMBL/GenBank/DDBJ databases">
        <title>Enterovibrio ZSDZ35 sp. nov. and Enterovibrio ZSDZ42 sp. nov., isolated from coastal seawater in Qingdao.</title>
        <authorList>
            <person name="Zhang P."/>
        </authorList>
    </citation>
    <scope>NUCLEOTIDE SEQUENCE</scope>
    <source>
        <strain evidence="18">ZSDZ42</strain>
    </source>
</reference>
<dbReference type="InterPro" id="IPR050324">
    <property type="entry name" value="CDP-alcohol_PTase-I"/>
</dbReference>
<evidence type="ECO:0000313" key="19">
    <source>
        <dbReference type="Proteomes" id="UP001149400"/>
    </source>
</evidence>
<dbReference type="PANTHER" id="PTHR14269">
    <property type="entry name" value="CDP-DIACYLGLYCEROL--GLYCEROL-3-PHOSPHATE 3-PHOSPHATIDYLTRANSFERASE-RELATED"/>
    <property type="match status" value="1"/>
</dbReference>
<dbReference type="Proteomes" id="UP001149400">
    <property type="component" value="Unassembled WGS sequence"/>
</dbReference>
<keyword evidence="12" id="KW-0594">Phospholipid biosynthesis</keyword>
<comment type="subcellular location">
    <subcellularLocation>
        <location evidence="1">Membrane</location>
        <topology evidence="1">Multi-pass membrane protein</topology>
    </subcellularLocation>
</comment>
<protein>
    <recommendedName>
        <fullName evidence="5 15">CDP-diacylglycerol--glycerol-3-phosphate 3-phosphatidyltransferase</fullName>
        <ecNumber evidence="4 15">2.7.8.5</ecNumber>
    </recommendedName>
</protein>
<evidence type="ECO:0000256" key="7">
    <source>
        <dbReference type="ARBA" id="ARBA00022679"/>
    </source>
</evidence>
<evidence type="ECO:0000256" key="16">
    <source>
        <dbReference type="RuleBase" id="RU003750"/>
    </source>
</evidence>
<evidence type="ECO:0000256" key="1">
    <source>
        <dbReference type="ARBA" id="ARBA00004141"/>
    </source>
</evidence>
<keyword evidence="9 17" id="KW-1133">Transmembrane helix</keyword>
<keyword evidence="10" id="KW-0443">Lipid metabolism</keyword>
<evidence type="ECO:0000256" key="9">
    <source>
        <dbReference type="ARBA" id="ARBA00022989"/>
    </source>
</evidence>
<dbReference type="EC" id="2.7.8.5" evidence="4 15"/>
<keyword evidence="8 17" id="KW-0812">Transmembrane</keyword>
<evidence type="ECO:0000256" key="2">
    <source>
        <dbReference type="ARBA" id="ARBA00005042"/>
    </source>
</evidence>
<sequence length="183" mass="20645">MRLNIPIILTLIRIALIPVFVVAFYLPYEWSAFAAALIFVIAGFTDWLDGYLARSLDQTTRFGAFLDPVADKVMVAIALVLIAEYYHSVWVTIPAATMIAREVIISALREWMAELGKRASVAVSWVGKFKTATQMFALTMLLWHDNDIIVYVGYASLYVATGLTYWSMYQYLRAAKDDLLNAD</sequence>
<evidence type="ECO:0000256" key="15">
    <source>
        <dbReference type="NCBIfam" id="TIGR00560"/>
    </source>
</evidence>
<evidence type="ECO:0000256" key="10">
    <source>
        <dbReference type="ARBA" id="ARBA00023098"/>
    </source>
</evidence>
<evidence type="ECO:0000256" key="3">
    <source>
        <dbReference type="ARBA" id="ARBA00010441"/>
    </source>
</evidence>
<dbReference type="PANTHER" id="PTHR14269:SF62">
    <property type="entry name" value="CDP-DIACYLGLYCEROL--GLYCEROL-3-PHOSPHATE 3-PHOSPHATIDYLTRANSFERASE 1, CHLOROPLASTIC"/>
    <property type="match status" value="1"/>
</dbReference>
<comment type="caution">
    <text evidence="18">The sequence shown here is derived from an EMBL/GenBank/DDBJ whole genome shotgun (WGS) entry which is preliminary data.</text>
</comment>
<organism evidence="18 19">
    <name type="scientific">Enterovibrio gelatinilyticus</name>
    <dbReference type="NCBI Taxonomy" id="2899819"/>
    <lineage>
        <taxon>Bacteria</taxon>
        <taxon>Pseudomonadati</taxon>
        <taxon>Pseudomonadota</taxon>
        <taxon>Gammaproteobacteria</taxon>
        <taxon>Vibrionales</taxon>
        <taxon>Vibrionaceae</taxon>
        <taxon>Enterovibrio</taxon>
    </lineage>
</organism>
<dbReference type="InterPro" id="IPR000462">
    <property type="entry name" value="CDP-OH_P_trans"/>
</dbReference>
<keyword evidence="11 17" id="KW-0472">Membrane</keyword>
<comment type="similarity">
    <text evidence="3 16">Belongs to the CDP-alcohol phosphatidyltransferase class-I family.</text>
</comment>
<dbReference type="RefSeq" id="WP_274165784.1">
    <property type="nucleotide sequence ID" value="NZ_JAJUBC010000023.1"/>
</dbReference>
<name>A0ABT5R3X6_9GAMM</name>
<gene>
    <name evidence="18" type="primary">pgsA</name>
    <name evidence="18" type="ORF">LRP50_17740</name>
</gene>
<dbReference type="PROSITE" id="PS00379">
    <property type="entry name" value="CDP_ALCOHOL_P_TRANSF"/>
    <property type="match status" value="1"/>
</dbReference>
<evidence type="ECO:0000256" key="4">
    <source>
        <dbReference type="ARBA" id="ARBA00013170"/>
    </source>
</evidence>
<keyword evidence="13" id="KW-1208">Phospholipid metabolism</keyword>
<dbReference type="GO" id="GO:0008444">
    <property type="term" value="F:CDP-diacylglycerol-glycerol-3-phosphate 3-phosphatidyltransferase activity"/>
    <property type="evidence" value="ECO:0007669"/>
    <property type="project" value="UniProtKB-EC"/>
</dbReference>
<dbReference type="Gene3D" id="1.20.120.1760">
    <property type="match status" value="1"/>
</dbReference>
<evidence type="ECO:0000313" key="18">
    <source>
        <dbReference type="EMBL" id="MDD1794974.1"/>
    </source>
</evidence>
<keyword evidence="7 16" id="KW-0808">Transferase</keyword>
<evidence type="ECO:0000256" key="13">
    <source>
        <dbReference type="ARBA" id="ARBA00023264"/>
    </source>
</evidence>
<comment type="catalytic activity">
    <reaction evidence="14">
        <text>a CDP-1,2-diacyl-sn-glycerol + sn-glycerol 3-phosphate = a 1,2-diacyl-sn-glycero-3-phospho-(1'-sn-glycero-3'-phosphate) + CMP + H(+)</text>
        <dbReference type="Rhea" id="RHEA:12593"/>
        <dbReference type="ChEBI" id="CHEBI:15378"/>
        <dbReference type="ChEBI" id="CHEBI:57597"/>
        <dbReference type="ChEBI" id="CHEBI:58332"/>
        <dbReference type="ChEBI" id="CHEBI:60110"/>
        <dbReference type="ChEBI" id="CHEBI:60377"/>
        <dbReference type="EC" id="2.7.8.5"/>
    </reaction>
</comment>
<dbReference type="NCBIfam" id="TIGR00560">
    <property type="entry name" value="pgsA"/>
    <property type="match status" value="1"/>
</dbReference>
<keyword evidence="19" id="KW-1185">Reference proteome</keyword>
<accession>A0ABT5R3X6</accession>
<keyword evidence="6" id="KW-0444">Lipid biosynthesis</keyword>
<proteinExistence type="inferred from homology"/>
<dbReference type="EMBL" id="JAJUBC010000023">
    <property type="protein sequence ID" value="MDD1794974.1"/>
    <property type="molecule type" value="Genomic_DNA"/>
</dbReference>
<evidence type="ECO:0000256" key="17">
    <source>
        <dbReference type="SAM" id="Phobius"/>
    </source>
</evidence>
<dbReference type="Pfam" id="PF01066">
    <property type="entry name" value="CDP-OH_P_transf"/>
    <property type="match status" value="1"/>
</dbReference>
<feature type="transmembrane region" description="Helical" evidence="17">
    <location>
        <begin position="148"/>
        <end position="166"/>
    </location>
</feature>
<feature type="transmembrane region" description="Helical" evidence="17">
    <location>
        <begin position="7"/>
        <end position="26"/>
    </location>
</feature>
<dbReference type="InterPro" id="IPR048254">
    <property type="entry name" value="CDP_ALCOHOL_P_TRANSF_CS"/>
</dbReference>
<feature type="transmembrane region" description="Helical" evidence="17">
    <location>
        <begin position="32"/>
        <end position="52"/>
    </location>
</feature>
<evidence type="ECO:0000256" key="5">
    <source>
        <dbReference type="ARBA" id="ARBA00014944"/>
    </source>
</evidence>
<dbReference type="InterPro" id="IPR004570">
    <property type="entry name" value="Phosphatidylglycerol_P_synth"/>
</dbReference>
<dbReference type="PIRSF" id="PIRSF000847">
    <property type="entry name" value="Phos_ph_gly_syn"/>
    <property type="match status" value="1"/>
</dbReference>
<dbReference type="InterPro" id="IPR043130">
    <property type="entry name" value="CDP-OH_PTrfase_TM_dom"/>
</dbReference>
<evidence type="ECO:0000256" key="11">
    <source>
        <dbReference type="ARBA" id="ARBA00023136"/>
    </source>
</evidence>
<evidence type="ECO:0000256" key="8">
    <source>
        <dbReference type="ARBA" id="ARBA00022692"/>
    </source>
</evidence>